<reference evidence="6 7" key="1">
    <citation type="submission" date="2016-03" db="EMBL/GenBank/DDBJ databases">
        <title>Pediococcus and Lactobacillus from brewery environment - whole genome sequencing and assembly.</title>
        <authorList>
            <person name="Behr J."/>
            <person name="Geissler A.J."/>
            <person name="Vogel R.F."/>
        </authorList>
    </citation>
    <scope>NUCLEOTIDE SEQUENCE [LARGE SCALE GENOMIC DNA]</scope>
    <source>
        <strain evidence="6 7">TMW 1.1989</strain>
    </source>
</reference>
<dbReference type="Gene3D" id="3.30.70.270">
    <property type="match status" value="1"/>
</dbReference>
<dbReference type="GeneID" id="42981100"/>
<evidence type="ECO:0000256" key="2">
    <source>
        <dbReference type="ARBA" id="ARBA00022457"/>
    </source>
</evidence>
<dbReference type="InterPro" id="IPR043128">
    <property type="entry name" value="Rev_trsase/Diguanyl_cyclase"/>
</dbReference>
<dbReference type="InterPro" id="IPR050116">
    <property type="entry name" value="DNA_polymerase-Y"/>
</dbReference>
<name>A0A192GYX4_9LACO</name>
<accession>A0A192GYX4</accession>
<gene>
    <name evidence="6" type="ORF">AYR53_02470</name>
</gene>
<dbReference type="GO" id="GO:0009432">
    <property type="term" value="P:SOS response"/>
    <property type="evidence" value="ECO:0007669"/>
    <property type="project" value="TreeGrafter"/>
</dbReference>
<comment type="similarity">
    <text evidence="1">Belongs to the DNA polymerase type-Y family.</text>
</comment>
<dbReference type="EMBL" id="CP014873">
    <property type="protein sequence ID" value="ANK61729.1"/>
    <property type="molecule type" value="Genomic_DNA"/>
</dbReference>
<dbReference type="InterPro" id="IPR001126">
    <property type="entry name" value="UmuC"/>
</dbReference>
<dbReference type="Gene3D" id="3.30.1490.100">
    <property type="entry name" value="DNA polymerase, Y-family, little finger domain"/>
    <property type="match status" value="1"/>
</dbReference>
<dbReference type="Pfam" id="PF00817">
    <property type="entry name" value="IMS"/>
    <property type="match status" value="1"/>
</dbReference>
<dbReference type="PROSITE" id="PS50173">
    <property type="entry name" value="UMUC"/>
    <property type="match status" value="1"/>
</dbReference>
<evidence type="ECO:0000313" key="7">
    <source>
        <dbReference type="Proteomes" id="UP000078582"/>
    </source>
</evidence>
<dbReference type="Pfam" id="PF11799">
    <property type="entry name" value="IMS_C"/>
    <property type="match status" value="1"/>
</dbReference>
<dbReference type="InterPro" id="IPR017961">
    <property type="entry name" value="DNA_pol_Y-fam_little_finger"/>
</dbReference>
<dbReference type="InterPro" id="IPR043502">
    <property type="entry name" value="DNA/RNA_pol_sf"/>
</dbReference>
<dbReference type="GO" id="GO:0042276">
    <property type="term" value="P:error-prone translesion synthesis"/>
    <property type="evidence" value="ECO:0007669"/>
    <property type="project" value="TreeGrafter"/>
</dbReference>
<evidence type="ECO:0000313" key="6">
    <source>
        <dbReference type="EMBL" id="ANK61729.1"/>
    </source>
</evidence>
<proteinExistence type="inferred from homology"/>
<keyword evidence="4" id="KW-0235">DNA replication</keyword>
<dbReference type="GO" id="GO:0005829">
    <property type="term" value="C:cytosol"/>
    <property type="evidence" value="ECO:0007669"/>
    <property type="project" value="TreeGrafter"/>
</dbReference>
<dbReference type="RefSeq" id="WP_068226012.1">
    <property type="nucleotide sequence ID" value="NZ_CP014623.1"/>
</dbReference>
<organism evidence="6 7">
    <name type="scientific">Loigolactobacillus backii</name>
    <dbReference type="NCBI Taxonomy" id="375175"/>
    <lineage>
        <taxon>Bacteria</taxon>
        <taxon>Bacillati</taxon>
        <taxon>Bacillota</taxon>
        <taxon>Bacilli</taxon>
        <taxon>Lactobacillales</taxon>
        <taxon>Lactobacillaceae</taxon>
        <taxon>Loigolactobacillus</taxon>
    </lineage>
</organism>
<dbReference type="Gene3D" id="1.10.150.20">
    <property type="entry name" value="5' to 3' exonuclease, C-terminal subdomain"/>
    <property type="match status" value="1"/>
</dbReference>
<evidence type="ECO:0000256" key="5">
    <source>
        <dbReference type="ARBA" id="ARBA00022932"/>
    </source>
</evidence>
<dbReference type="GO" id="GO:0006281">
    <property type="term" value="P:DNA repair"/>
    <property type="evidence" value="ECO:0007669"/>
    <property type="project" value="InterPro"/>
</dbReference>
<dbReference type="STRING" id="375175.AYR53_02470"/>
<dbReference type="AlphaFoldDB" id="A0A192GYX4"/>
<keyword evidence="3" id="KW-0548">Nucleotidyltransferase</keyword>
<dbReference type="SUPFAM" id="SSF100879">
    <property type="entry name" value="Lesion bypass DNA polymerase (Y-family), little finger domain"/>
    <property type="match status" value="1"/>
</dbReference>
<sequence>MDYSREPHGVYFLIDNKSFYASVECVSRGLEPLKTCLVVMSETDNTNGGLILATSPMAKQLFHITNVSRRRDLPDDPRLIIVPPRMNLYIKKNLQINTIFQRFVADEDLYPYSIDESILDLTHSWRLFGSSPQQVAQLIQDTVHKELGLRLTVGIGENPLQAKIALDVYAKHDQNFIGQITYATVPTKLWTISNLVDVWSIGKRTAHHLTRLGITNLFELAHSNPYMLVQEMGVIGAQLFALAWGIDRSKLSQRIKPKDKSLGNSQVLPRDYSQQIEIELVIKEIGQQVAARVRHHHQLTSCLSLSIGFAYAASAAAKRSGFSHECKLEPTDDSRLITSQLLRLFRQFWQGEAVRNIAVYCSQLCANTGEQLDLFTPLCRQIKQQQFNHVVDQVRAKFGTTSLVMASSLLQGGTLIRRSALVGGHNGGNSFE</sequence>
<protein>
    <submittedName>
        <fullName evidence="6">Excinuclease ABC subunit A</fullName>
    </submittedName>
</protein>
<dbReference type="InterPro" id="IPR036775">
    <property type="entry name" value="DNA_pol_Y-fam_lit_finger_sf"/>
</dbReference>
<dbReference type="SUPFAM" id="SSF56672">
    <property type="entry name" value="DNA/RNA polymerases"/>
    <property type="match status" value="1"/>
</dbReference>
<dbReference type="CDD" id="cd01700">
    <property type="entry name" value="PolY_Pol_V_umuC"/>
    <property type="match status" value="1"/>
</dbReference>
<evidence type="ECO:0000256" key="4">
    <source>
        <dbReference type="ARBA" id="ARBA00022705"/>
    </source>
</evidence>
<dbReference type="PANTHER" id="PTHR11076:SF35">
    <property type="entry name" value="DNA REPAIR PROTEIN HOMOLOG YOBH"/>
    <property type="match status" value="1"/>
</dbReference>
<evidence type="ECO:0000256" key="3">
    <source>
        <dbReference type="ARBA" id="ARBA00022695"/>
    </source>
</evidence>
<dbReference type="GO" id="GO:0003887">
    <property type="term" value="F:DNA-directed DNA polymerase activity"/>
    <property type="evidence" value="ECO:0007669"/>
    <property type="project" value="UniProtKB-KW"/>
</dbReference>
<keyword evidence="7" id="KW-1185">Reference proteome</keyword>
<dbReference type="Gene3D" id="3.40.1170.60">
    <property type="match status" value="1"/>
</dbReference>
<dbReference type="PANTHER" id="PTHR11076">
    <property type="entry name" value="DNA REPAIR POLYMERASE UMUC / TRANSFERASE FAMILY MEMBER"/>
    <property type="match status" value="1"/>
</dbReference>
<evidence type="ECO:0000256" key="1">
    <source>
        <dbReference type="ARBA" id="ARBA00010945"/>
    </source>
</evidence>
<dbReference type="GO" id="GO:0006260">
    <property type="term" value="P:DNA replication"/>
    <property type="evidence" value="ECO:0007669"/>
    <property type="project" value="UniProtKB-KW"/>
</dbReference>
<keyword evidence="5" id="KW-0808">Transferase</keyword>
<keyword evidence="5" id="KW-0239">DNA-directed DNA polymerase</keyword>
<keyword evidence="2" id="KW-0515">Mutator protein</keyword>
<dbReference type="KEGG" id="lbt:AYR52_10860"/>
<dbReference type="OrthoDB" id="9808813at2"/>
<dbReference type="Proteomes" id="UP000078582">
    <property type="component" value="Chromosome"/>
</dbReference>
<dbReference type="GO" id="GO:0003684">
    <property type="term" value="F:damaged DNA binding"/>
    <property type="evidence" value="ECO:0007669"/>
    <property type="project" value="InterPro"/>
</dbReference>